<feature type="compositionally biased region" description="Acidic residues" evidence="1">
    <location>
        <begin position="462"/>
        <end position="476"/>
    </location>
</feature>
<dbReference type="AlphaFoldDB" id="C1LGI7"/>
<dbReference type="Pfam" id="PF15257">
    <property type="entry name" value="DUF4590"/>
    <property type="match status" value="1"/>
</dbReference>
<sequence length="981" mass="112044">MLLKSKASFLEAYNSLADKHLVNYFSIYRIRRHLINNGMITEKGEIIPESEYRETQIRENLKRAFVEMIVHAIIERSLEAERLRQGKLKRDLEELCRLNRIRRFKEERQRRLDEVLLSKLVMNSPRSAEKFELLKTHYLEDINTEYQQNQLNASRRKPVKKYFRQKKHFGHQTDATMVLFSEPHRRKSLCKKSSSCSMKNRQAGQLMPSSKHIKHKSSEGDIQRNHQTEIIDDFDRTKGNKQELGNPCKINGKDVKETRKTFSKCRRLPPSEVNYTACIVKFMYLGISRAEESSIQHAIDQQRSGKGQMNSMNDNDNNYNQSLARLITVIQQPNGGNTLTVFKGLLRPGDIFQIISKRAYGFPFSLTIYVDGTQDTRISACCEYRHRQGVRVDGKHGHFVYLSVEGSFPCCRCQEVTKLKKEQSKVKKKQKFLYDEKGRKIRRNSLKVYEDDFELDDKKIDEDEAVNTDNAEEGEGEEGKKLNALDINKVDIITVENDEISTRTKDSDSTSSFSTISRLNREVDYQLSSIAPQDVKFSKAENGKDDSEINFMEYFKAALRSLVLNDTNINGCLRCIIWLNITLKQNVIMKNDNDDEMGLPSKNPAFCEAIIRQQGKELIRLALPKPNTYNKLKLRWPLNDLKITDQIKYVDFCNLSNILSVPLSDVEKLELCLEIPEEDIMYKFVEHSTLTDNPLITFKNPFKVILEDENYDEMNDYSILQFLYELGNQSNSDVVNVSSPETFNNAEGDYDSVKSSEASLPASTSLTERKIESPKKKTRIFKSASPSSTASSPSSPALRSSSSRPKSSKFTRTNTSLVSSNNSIRSNSLTPINKLENEIEMPVKITTTVDHGEIISDFESSENNLEETASCISIAINDQDSEFQPSIPGSHLESQSILIKCHKVTDDISQHSLHSSPSSVSLPTSSDSFPPVTSFEVSQIPCNFSYNNSQKSTNDPIVRENHEATNNSSIELLTKFTEKNH</sequence>
<feature type="compositionally biased region" description="Polar residues" evidence="1">
    <location>
        <begin position="753"/>
        <end position="766"/>
    </location>
</feature>
<reference evidence="3" key="2">
    <citation type="submission" date="2009-03" db="EMBL/GenBank/DDBJ databases">
        <authorList>
            <person name="Gang L."/>
        </authorList>
    </citation>
    <scope>NUCLEOTIDE SEQUENCE</scope>
    <source>
        <strain evidence="3">Anhui</strain>
    </source>
</reference>
<feature type="region of interest" description="Disordered" evidence="1">
    <location>
        <begin position="737"/>
        <end position="829"/>
    </location>
</feature>
<feature type="compositionally biased region" description="Basic and acidic residues" evidence="1">
    <location>
        <begin position="216"/>
        <end position="226"/>
    </location>
</feature>
<evidence type="ECO:0000256" key="1">
    <source>
        <dbReference type="SAM" id="MobiDB-lite"/>
    </source>
</evidence>
<proteinExistence type="evidence at transcript level"/>
<dbReference type="EMBL" id="FN318086">
    <property type="protein sequence ID" value="CAX73815.1"/>
    <property type="molecule type" value="mRNA"/>
</dbReference>
<dbReference type="InterPro" id="IPR048257">
    <property type="entry name" value="DUF4590"/>
</dbReference>
<evidence type="ECO:0000259" key="2">
    <source>
        <dbReference type="Pfam" id="PF15257"/>
    </source>
</evidence>
<feature type="domain" description="DUF4590" evidence="2">
    <location>
        <begin position="326"/>
        <end position="427"/>
    </location>
</feature>
<feature type="compositionally biased region" description="Low complexity" evidence="1">
    <location>
        <begin position="782"/>
        <end position="813"/>
    </location>
</feature>
<dbReference type="PANTHER" id="PTHR23034:SF2">
    <property type="entry name" value="GLUTAMATE-RICH PROTEIN 3"/>
    <property type="match status" value="1"/>
</dbReference>
<name>C1LGI7_SCHJA</name>
<dbReference type="PANTHER" id="PTHR23034">
    <property type="entry name" value="GLUTAMATE-RICH PROTEIN 3"/>
    <property type="match status" value="1"/>
</dbReference>
<dbReference type="InterPro" id="IPR027962">
    <property type="entry name" value="ERICH3"/>
</dbReference>
<accession>C1LGI7</accession>
<organism evidence="3">
    <name type="scientific">Schistosoma japonicum</name>
    <name type="common">Blood fluke</name>
    <dbReference type="NCBI Taxonomy" id="6182"/>
    <lineage>
        <taxon>Eukaryota</taxon>
        <taxon>Metazoa</taxon>
        <taxon>Spiralia</taxon>
        <taxon>Lophotrochozoa</taxon>
        <taxon>Platyhelminthes</taxon>
        <taxon>Trematoda</taxon>
        <taxon>Digenea</taxon>
        <taxon>Strigeidida</taxon>
        <taxon>Schistosomatoidea</taxon>
        <taxon>Schistosomatidae</taxon>
        <taxon>Schistosoma</taxon>
    </lineage>
</organism>
<feature type="region of interest" description="Disordered" evidence="1">
    <location>
        <begin position="460"/>
        <end position="479"/>
    </location>
</feature>
<evidence type="ECO:0000313" key="3">
    <source>
        <dbReference type="EMBL" id="CAX73815.1"/>
    </source>
</evidence>
<reference evidence="3" key="1">
    <citation type="journal article" date="2009" name="Nature">
        <title>The Schistosoma japonicum genome reveals features of host-parasite interplay.</title>
        <authorList>
            <person name="Liu F."/>
            <person name="Zhou Y."/>
            <person name="Wang Z.Q."/>
            <person name="Lu G."/>
            <person name="Zheng H."/>
            <person name="Brindley P.J."/>
            <person name="McManus D.P."/>
            <person name="Blair D."/>
            <person name="Zhang Q.H."/>
            <person name="Zhong Y."/>
            <person name="Wang S."/>
            <person name="Han Z.G."/>
            <person name="Chen Z."/>
        </authorList>
    </citation>
    <scope>NUCLEOTIDE SEQUENCE</scope>
    <source>
        <strain evidence="3">Anhui</strain>
    </source>
</reference>
<feature type="region of interest" description="Disordered" evidence="1">
    <location>
        <begin position="192"/>
        <end position="226"/>
    </location>
</feature>
<feature type="compositionally biased region" description="Polar residues" evidence="1">
    <location>
        <begin position="814"/>
        <end position="829"/>
    </location>
</feature>
<protein>
    <recommendedName>
        <fullName evidence="2">DUF4590 domain-containing protein</fullName>
    </recommendedName>
</protein>